<dbReference type="OrthoDB" id="9797391at2"/>
<feature type="transmembrane region" description="Helical" evidence="4">
    <location>
        <begin position="303"/>
        <end position="323"/>
    </location>
</feature>
<dbReference type="Gene3D" id="3.90.550.10">
    <property type="entry name" value="Spore Coat Polysaccharide Biosynthesis Protein SpsA, Chain A"/>
    <property type="match status" value="1"/>
</dbReference>
<evidence type="ECO:0000259" key="5">
    <source>
        <dbReference type="Pfam" id="PF00535"/>
    </source>
</evidence>
<feature type="domain" description="Glycosyltransferase 2-like" evidence="5">
    <location>
        <begin position="48"/>
        <end position="160"/>
    </location>
</feature>
<evidence type="ECO:0000313" key="7">
    <source>
        <dbReference type="EMBL" id="RTZ17425.1"/>
    </source>
</evidence>
<dbReference type="PANTHER" id="PTHR43630">
    <property type="entry name" value="POLY-BETA-1,6-N-ACETYL-D-GLUCOSAMINE SYNTHASE"/>
    <property type="match status" value="1"/>
</dbReference>
<evidence type="ECO:0000256" key="2">
    <source>
        <dbReference type="ARBA" id="ARBA00022676"/>
    </source>
</evidence>
<feature type="transmembrane region" description="Helical" evidence="4">
    <location>
        <begin position="328"/>
        <end position="347"/>
    </location>
</feature>
<comment type="caution">
    <text evidence="7">The sequence shown here is derived from an EMBL/GenBank/DDBJ whole genome shotgun (WGS) entry which is preliminary data.</text>
</comment>
<keyword evidence="4" id="KW-1133">Transmembrane helix</keyword>
<dbReference type="Pfam" id="PF13632">
    <property type="entry name" value="Glyco_trans_2_3"/>
    <property type="match status" value="1"/>
</dbReference>
<accession>A0A432D0M7</accession>
<sequence>MDWFNDILTTLVFVMVFLPSLFLFLELTFGLIHSNVRREEGEVKPYRIIIPAHNEAEIIKPTLAKLKAELGCLSHVVVIADNCTDDTADLAREQGAFVVERHHATLKGKGYALDAGIQAVSDSAPDTVVVFDADCEFTEGSCKQLILKSQRTDSVVQSLYLMKAPIQAPVKTRIAEFAWLVKNLVRPLGLSKFGINCQLQGSGMAFPWRVFEKVSFASGSIVEDLELGIKLNNLDENITFDVSSQVISFFPSSGQGSETQRMRWEHGHMASIAILPSAMLSALKRGRLKSCFTALDAMIPPTVLWLMLVVFTNLVTACLSIFLEIDSFLVAVLSLTLILLGLALAWLRYGLSIITPQDIASVIVYIFSKFDIYKKFLGNRQKDWVRTDRGNKS</sequence>
<dbReference type="Proteomes" id="UP000268973">
    <property type="component" value="Unassembled WGS sequence"/>
</dbReference>
<feature type="transmembrane region" description="Helical" evidence="4">
    <location>
        <begin position="12"/>
        <end position="32"/>
    </location>
</feature>
<proteinExistence type="inferred from homology"/>
<reference evidence="7 8" key="1">
    <citation type="submission" date="2018-12" db="EMBL/GenBank/DDBJ databases">
        <title>Vibrio sp. isolated from China Sea.</title>
        <authorList>
            <person name="Li Y."/>
        </authorList>
    </citation>
    <scope>NUCLEOTIDE SEQUENCE [LARGE SCALE GENOMIC DNA]</scope>
    <source>
        <strain evidence="7 8">BEI207</strain>
    </source>
</reference>
<evidence type="ECO:0000256" key="1">
    <source>
        <dbReference type="ARBA" id="ARBA00006739"/>
    </source>
</evidence>
<dbReference type="GO" id="GO:0016757">
    <property type="term" value="F:glycosyltransferase activity"/>
    <property type="evidence" value="ECO:0007669"/>
    <property type="project" value="UniProtKB-KW"/>
</dbReference>
<dbReference type="InterPro" id="IPR001173">
    <property type="entry name" value="Glyco_trans_2-like"/>
</dbReference>
<evidence type="ECO:0000256" key="3">
    <source>
        <dbReference type="ARBA" id="ARBA00022679"/>
    </source>
</evidence>
<keyword evidence="2" id="KW-0328">Glycosyltransferase</keyword>
<dbReference type="AlphaFoldDB" id="A0A432D0M7"/>
<dbReference type="EMBL" id="RXZH01000001">
    <property type="protein sequence ID" value="RTZ17425.1"/>
    <property type="molecule type" value="Genomic_DNA"/>
</dbReference>
<evidence type="ECO:0000256" key="4">
    <source>
        <dbReference type="SAM" id="Phobius"/>
    </source>
</evidence>
<name>A0A432D0M7_9VIBR</name>
<dbReference type="CDD" id="cd06438">
    <property type="entry name" value="EpsO_like"/>
    <property type="match status" value="1"/>
</dbReference>
<dbReference type="SUPFAM" id="SSF53448">
    <property type="entry name" value="Nucleotide-diphospho-sugar transferases"/>
    <property type="match status" value="1"/>
</dbReference>
<dbReference type="RefSeq" id="WP_126572181.1">
    <property type="nucleotide sequence ID" value="NZ_RXZH01000001.1"/>
</dbReference>
<evidence type="ECO:0000259" key="6">
    <source>
        <dbReference type="Pfam" id="PF13632"/>
    </source>
</evidence>
<keyword evidence="4" id="KW-0472">Membrane</keyword>
<evidence type="ECO:0000313" key="8">
    <source>
        <dbReference type="Proteomes" id="UP000268973"/>
    </source>
</evidence>
<gene>
    <name evidence="7" type="ORF">EJ063_01185</name>
</gene>
<dbReference type="InterPro" id="IPR029044">
    <property type="entry name" value="Nucleotide-diphossugar_trans"/>
</dbReference>
<keyword evidence="3 7" id="KW-0808">Transferase</keyword>
<keyword evidence="4" id="KW-0812">Transmembrane</keyword>
<dbReference type="Pfam" id="PF00535">
    <property type="entry name" value="Glycos_transf_2"/>
    <property type="match status" value="1"/>
</dbReference>
<keyword evidence="8" id="KW-1185">Reference proteome</keyword>
<organism evidence="7 8">
    <name type="scientific">Vibrio aquaticus</name>
    <dbReference type="NCBI Taxonomy" id="2496559"/>
    <lineage>
        <taxon>Bacteria</taxon>
        <taxon>Pseudomonadati</taxon>
        <taxon>Pseudomonadota</taxon>
        <taxon>Gammaproteobacteria</taxon>
        <taxon>Vibrionales</taxon>
        <taxon>Vibrionaceae</taxon>
        <taxon>Vibrio</taxon>
    </lineage>
</organism>
<dbReference type="PANTHER" id="PTHR43630:SF1">
    <property type="entry name" value="POLY-BETA-1,6-N-ACETYL-D-GLUCOSAMINE SYNTHASE"/>
    <property type="match status" value="1"/>
</dbReference>
<feature type="domain" description="Glycosyltransferase 2-like" evidence="6">
    <location>
        <begin position="199"/>
        <end position="337"/>
    </location>
</feature>
<protein>
    <submittedName>
        <fullName evidence="7">Glycosyltransferase</fullName>
    </submittedName>
</protein>
<comment type="similarity">
    <text evidence="1">Belongs to the glycosyltransferase 2 family.</text>
</comment>